<dbReference type="EC" id="2.7.4.8" evidence="3"/>
<dbReference type="RefSeq" id="WP_117419433.1">
    <property type="nucleotide sequence ID" value="NZ_QOHO01000087.1"/>
</dbReference>
<keyword evidence="6" id="KW-0418">Kinase</keyword>
<evidence type="ECO:0000256" key="2">
    <source>
        <dbReference type="ARBA" id="ARBA00005790"/>
    </source>
</evidence>
<comment type="similarity">
    <text evidence="2">Belongs to the guanylate kinase family.</text>
</comment>
<dbReference type="InterPro" id="IPR008145">
    <property type="entry name" value="GK/Ca_channel_bsu"/>
</dbReference>
<evidence type="ECO:0000313" key="10">
    <source>
        <dbReference type="EMBL" id="RFZ76408.1"/>
    </source>
</evidence>
<evidence type="ECO:0000313" key="11">
    <source>
        <dbReference type="Proteomes" id="UP000260680"/>
    </source>
</evidence>
<dbReference type="InterPro" id="IPR027417">
    <property type="entry name" value="P-loop_NTPase"/>
</dbReference>
<dbReference type="InterPro" id="IPR008144">
    <property type="entry name" value="Guanylate_kin-like_dom"/>
</dbReference>
<keyword evidence="5" id="KW-0808">Transferase</keyword>
<dbReference type="Pfam" id="PF00625">
    <property type="entry name" value="Guanylate_kin"/>
    <property type="match status" value="1"/>
</dbReference>
<dbReference type="PROSITE" id="PS50052">
    <property type="entry name" value="GUANYLATE_KINASE_2"/>
    <property type="match status" value="1"/>
</dbReference>
<dbReference type="SMART" id="SM00072">
    <property type="entry name" value="GuKc"/>
    <property type="match status" value="1"/>
</dbReference>
<dbReference type="FunFam" id="3.30.63.10:FF:000002">
    <property type="entry name" value="Guanylate kinase 1"/>
    <property type="match status" value="1"/>
</dbReference>
<dbReference type="AlphaFoldDB" id="A0A3E2N5Y5"/>
<evidence type="ECO:0000256" key="5">
    <source>
        <dbReference type="ARBA" id="ARBA00022679"/>
    </source>
</evidence>
<dbReference type="EMBL" id="QOHO01000087">
    <property type="protein sequence ID" value="RFZ76408.1"/>
    <property type="molecule type" value="Genomic_DNA"/>
</dbReference>
<dbReference type="GO" id="GO:0004385">
    <property type="term" value="F:GMP kinase activity"/>
    <property type="evidence" value="ECO:0007669"/>
    <property type="project" value="UniProtKB-EC"/>
</dbReference>
<protein>
    <recommendedName>
        <fullName evidence="4">Guanylate kinase</fullName>
        <ecNumber evidence="3">2.7.4.8</ecNumber>
    </recommendedName>
    <alternativeName>
        <fullName evidence="7">GMP kinase</fullName>
    </alternativeName>
</protein>
<feature type="domain" description="Guanylate kinase-like" evidence="9">
    <location>
        <begin position="1"/>
        <end position="183"/>
    </location>
</feature>
<accession>A0A3E2N5Y5</accession>
<dbReference type="SUPFAM" id="SSF52540">
    <property type="entry name" value="P-loop containing nucleoside triphosphate hydrolases"/>
    <property type="match status" value="1"/>
</dbReference>
<dbReference type="Proteomes" id="UP000260680">
    <property type="component" value="Unassembled WGS sequence"/>
</dbReference>
<evidence type="ECO:0000259" key="9">
    <source>
        <dbReference type="PROSITE" id="PS50052"/>
    </source>
</evidence>
<comment type="function">
    <text evidence="1">Essential for recycling GMP and indirectly, cGMP.</text>
</comment>
<comment type="catalytic activity">
    <reaction evidence="8">
        <text>GMP + ATP = GDP + ADP</text>
        <dbReference type="Rhea" id="RHEA:20780"/>
        <dbReference type="ChEBI" id="CHEBI:30616"/>
        <dbReference type="ChEBI" id="CHEBI:58115"/>
        <dbReference type="ChEBI" id="CHEBI:58189"/>
        <dbReference type="ChEBI" id="CHEBI:456216"/>
        <dbReference type="EC" id="2.7.4.8"/>
    </reaction>
</comment>
<evidence type="ECO:0000256" key="3">
    <source>
        <dbReference type="ARBA" id="ARBA00012961"/>
    </source>
</evidence>
<dbReference type="Gene3D" id="3.40.50.300">
    <property type="entry name" value="P-loop containing nucleotide triphosphate hydrolases"/>
    <property type="match status" value="1"/>
</dbReference>
<evidence type="ECO:0000256" key="7">
    <source>
        <dbReference type="ARBA" id="ARBA00030128"/>
    </source>
</evidence>
<evidence type="ECO:0000256" key="4">
    <source>
        <dbReference type="ARBA" id="ARBA00016296"/>
    </source>
</evidence>
<evidence type="ECO:0000256" key="8">
    <source>
        <dbReference type="ARBA" id="ARBA00048594"/>
    </source>
</evidence>
<gene>
    <name evidence="10" type="ORF">DS742_23735</name>
</gene>
<evidence type="ECO:0000256" key="1">
    <source>
        <dbReference type="ARBA" id="ARBA00003531"/>
    </source>
</evidence>
<evidence type="ECO:0000256" key="6">
    <source>
        <dbReference type="ARBA" id="ARBA00022777"/>
    </source>
</evidence>
<reference evidence="10 11" key="1">
    <citation type="submission" date="2018-07" db="EMBL/GenBank/DDBJ databases">
        <title>New species, Clostridium PI-S10-A1B.</title>
        <authorList>
            <person name="Krishna G."/>
            <person name="Summeta K."/>
            <person name="Shikha S."/>
            <person name="Prabhu P.B."/>
            <person name="Suresh K."/>
        </authorList>
    </citation>
    <scope>NUCLEOTIDE SEQUENCE [LARGE SCALE GENOMIC DNA]</scope>
    <source>
        <strain evidence="10 11">PI-S10-A1B</strain>
    </source>
</reference>
<name>A0A3E2N5Y5_9FIRM</name>
<sequence length="195" mass="22116">MTIVLVGASGSGKSTIEDYFVSNLGYAKIVSYTTRQPRAGEINGKDYWFVSNQEFGELISKGELAEYEEYSQGRFYGTSKSEYTSGNKIVVLTPNGFRQLKRNLKLSQDILTVYVDASLGNRMVRYIKRCGVDKFTYDDKNEICSRVERDFGMFLGIKDEVDFVVDSNESVLNAVNSIIGEVRKREIIKEDLSWS</sequence>
<dbReference type="CDD" id="cd00071">
    <property type="entry name" value="GMPK"/>
    <property type="match status" value="1"/>
</dbReference>
<comment type="caution">
    <text evidence="10">The sequence shown here is derived from an EMBL/GenBank/DDBJ whole genome shotgun (WGS) entry which is preliminary data.</text>
</comment>
<organism evidence="10 11">
    <name type="scientific">Lacrimispora amygdalina</name>
    <dbReference type="NCBI Taxonomy" id="253257"/>
    <lineage>
        <taxon>Bacteria</taxon>
        <taxon>Bacillati</taxon>
        <taxon>Bacillota</taxon>
        <taxon>Clostridia</taxon>
        <taxon>Lachnospirales</taxon>
        <taxon>Lachnospiraceae</taxon>
        <taxon>Lacrimispora</taxon>
    </lineage>
</organism>
<dbReference type="OrthoDB" id="1033810at2"/>
<dbReference type="PANTHER" id="PTHR23117:SF13">
    <property type="entry name" value="GUANYLATE KINASE"/>
    <property type="match status" value="1"/>
</dbReference>
<proteinExistence type="inferred from homology"/>
<dbReference type="PANTHER" id="PTHR23117">
    <property type="entry name" value="GUANYLATE KINASE-RELATED"/>
    <property type="match status" value="1"/>
</dbReference>
<dbReference type="PROSITE" id="PS00856">
    <property type="entry name" value="GUANYLATE_KINASE_1"/>
    <property type="match status" value="1"/>
</dbReference>
<dbReference type="GO" id="GO:0005829">
    <property type="term" value="C:cytosol"/>
    <property type="evidence" value="ECO:0007669"/>
    <property type="project" value="TreeGrafter"/>
</dbReference>
<dbReference type="InterPro" id="IPR020590">
    <property type="entry name" value="Guanylate_kinase_CS"/>
</dbReference>